<name>A0ABT9B4B6_9BACT</name>
<reference evidence="1" key="1">
    <citation type="submission" date="2023-07" db="EMBL/GenBank/DDBJ databases">
        <authorList>
            <person name="Kim M.K."/>
        </authorList>
    </citation>
    <scope>NUCLEOTIDE SEQUENCE</scope>
    <source>
        <strain evidence="1">ASUV-10-1</strain>
    </source>
</reference>
<organism evidence="1 2">
    <name type="scientific">Hymenobacter aranciens</name>
    <dbReference type="NCBI Taxonomy" id="3063996"/>
    <lineage>
        <taxon>Bacteria</taxon>
        <taxon>Pseudomonadati</taxon>
        <taxon>Bacteroidota</taxon>
        <taxon>Cytophagia</taxon>
        <taxon>Cytophagales</taxon>
        <taxon>Hymenobacteraceae</taxon>
        <taxon>Hymenobacter</taxon>
    </lineage>
</organism>
<dbReference type="RefSeq" id="WP_305004426.1">
    <property type="nucleotide sequence ID" value="NZ_JAUQSY010000001.1"/>
</dbReference>
<keyword evidence="2" id="KW-1185">Reference proteome</keyword>
<accession>A0ABT9B4B6</accession>
<dbReference type="Proteomes" id="UP001176429">
    <property type="component" value="Unassembled WGS sequence"/>
</dbReference>
<proteinExistence type="predicted"/>
<protein>
    <submittedName>
        <fullName evidence="1">Uncharacterized protein</fullName>
    </submittedName>
</protein>
<evidence type="ECO:0000313" key="1">
    <source>
        <dbReference type="EMBL" id="MDO7873111.1"/>
    </source>
</evidence>
<evidence type="ECO:0000313" key="2">
    <source>
        <dbReference type="Proteomes" id="UP001176429"/>
    </source>
</evidence>
<comment type="caution">
    <text evidence="1">The sequence shown here is derived from an EMBL/GenBank/DDBJ whole genome shotgun (WGS) entry which is preliminary data.</text>
</comment>
<sequence>MKNGNRISEEFSDEDLQAVLAAITLIESKMPWLLTLTPEESRGLRNLGFDGLPFA</sequence>
<gene>
    <name evidence="1" type="ORF">Q5H93_00080</name>
</gene>
<dbReference type="EMBL" id="JAUQSY010000001">
    <property type="protein sequence ID" value="MDO7873111.1"/>
    <property type="molecule type" value="Genomic_DNA"/>
</dbReference>